<dbReference type="PROSITE" id="PS01124">
    <property type="entry name" value="HTH_ARAC_FAMILY_2"/>
    <property type="match status" value="1"/>
</dbReference>
<dbReference type="PANTHER" id="PTHR43280">
    <property type="entry name" value="ARAC-FAMILY TRANSCRIPTIONAL REGULATOR"/>
    <property type="match status" value="1"/>
</dbReference>
<organism evidence="7 8">
    <name type="scientific">Sulfidibacter corallicola</name>
    <dbReference type="NCBI Taxonomy" id="2818388"/>
    <lineage>
        <taxon>Bacteria</taxon>
        <taxon>Pseudomonadati</taxon>
        <taxon>Acidobacteriota</taxon>
        <taxon>Holophagae</taxon>
        <taxon>Acanthopleuribacterales</taxon>
        <taxon>Acanthopleuribacteraceae</taxon>
        <taxon>Sulfidibacter</taxon>
    </lineage>
</organism>
<dbReference type="SUPFAM" id="SSF52172">
    <property type="entry name" value="CheY-like"/>
    <property type="match status" value="1"/>
</dbReference>
<name>A0A8A4TIX2_SULCO</name>
<keyword evidence="8" id="KW-1185">Reference proteome</keyword>
<dbReference type="InterPro" id="IPR011006">
    <property type="entry name" value="CheY-like_superfamily"/>
</dbReference>
<dbReference type="PRINTS" id="PR00032">
    <property type="entry name" value="HTHARAC"/>
</dbReference>
<evidence type="ECO:0000256" key="4">
    <source>
        <dbReference type="PROSITE-ProRule" id="PRU00169"/>
    </source>
</evidence>
<dbReference type="GO" id="GO:0043565">
    <property type="term" value="F:sequence-specific DNA binding"/>
    <property type="evidence" value="ECO:0007669"/>
    <property type="project" value="InterPro"/>
</dbReference>
<dbReference type="GO" id="GO:0000160">
    <property type="term" value="P:phosphorelay signal transduction system"/>
    <property type="evidence" value="ECO:0007669"/>
    <property type="project" value="InterPro"/>
</dbReference>
<proteinExistence type="predicted"/>
<feature type="domain" description="Response regulatory" evidence="6">
    <location>
        <begin position="6"/>
        <end position="121"/>
    </location>
</feature>
<evidence type="ECO:0000313" key="8">
    <source>
        <dbReference type="Proteomes" id="UP000663929"/>
    </source>
</evidence>
<dbReference type="AlphaFoldDB" id="A0A8A4TIX2"/>
<dbReference type="KEGG" id="scor:J3U87_24470"/>
<keyword evidence="1" id="KW-0805">Transcription regulation</keyword>
<feature type="domain" description="HTH araC/xylS-type" evidence="5">
    <location>
        <begin position="153"/>
        <end position="252"/>
    </location>
</feature>
<dbReference type="InterPro" id="IPR001789">
    <property type="entry name" value="Sig_transdc_resp-reg_receiver"/>
</dbReference>
<dbReference type="RefSeq" id="WP_237378399.1">
    <property type="nucleotide sequence ID" value="NZ_CP071793.1"/>
</dbReference>
<evidence type="ECO:0000259" key="6">
    <source>
        <dbReference type="PROSITE" id="PS50110"/>
    </source>
</evidence>
<evidence type="ECO:0000259" key="5">
    <source>
        <dbReference type="PROSITE" id="PS01124"/>
    </source>
</evidence>
<dbReference type="InterPro" id="IPR018062">
    <property type="entry name" value="HTH_AraC-typ_CS"/>
</dbReference>
<dbReference type="PROSITE" id="PS50110">
    <property type="entry name" value="RESPONSE_REGULATORY"/>
    <property type="match status" value="1"/>
</dbReference>
<accession>A0A8A4TIX2</accession>
<gene>
    <name evidence="7" type="ORF">J3U87_24470</name>
</gene>
<dbReference type="GO" id="GO:0003700">
    <property type="term" value="F:DNA-binding transcription factor activity"/>
    <property type="evidence" value="ECO:0007669"/>
    <property type="project" value="InterPro"/>
</dbReference>
<dbReference type="InterPro" id="IPR020449">
    <property type="entry name" value="Tscrpt_reg_AraC-type_HTH"/>
</dbReference>
<dbReference type="Gene3D" id="3.40.50.2300">
    <property type="match status" value="1"/>
</dbReference>
<dbReference type="PANTHER" id="PTHR43280:SF2">
    <property type="entry name" value="HTH-TYPE TRANSCRIPTIONAL REGULATOR EXSA"/>
    <property type="match status" value="1"/>
</dbReference>
<evidence type="ECO:0000313" key="7">
    <source>
        <dbReference type="EMBL" id="QTD48748.1"/>
    </source>
</evidence>
<protein>
    <submittedName>
        <fullName evidence="7">Response regulator</fullName>
    </submittedName>
</protein>
<dbReference type="SMART" id="SM00342">
    <property type="entry name" value="HTH_ARAC"/>
    <property type="match status" value="1"/>
</dbReference>
<keyword evidence="3" id="KW-0804">Transcription</keyword>
<dbReference type="EMBL" id="CP071793">
    <property type="protein sequence ID" value="QTD48748.1"/>
    <property type="molecule type" value="Genomic_DNA"/>
</dbReference>
<sequence>MNPEKNVLVIEDDLELLDYIAEVLEDDFFVVKAESGERGVVLANELMPDLIMVDLSLPGISGHEVCRQLKRNEATNHIPLVVLTALSDENNLMEGLGTGVVEYLTKPFSPKELRARLVNLHANMCRIKERFGVTALSGAASADPRSESSRFLQKVVAIIKRNIDNPAFDVNFLAREVGFSRRQLQRKLKTINDQTPNELIKDIRLETAASLLKGRQNNVADVCFSVGFENPSYFSKSFREKYKMSPREFMAKHRS</sequence>
<dbReference type="SMART" id="SM00448">
    <property type="entry name" value="REC"/>
    <property type="match status" value="1"/>
</dbReference>
<feature type="modified residue" description="4-aspartylphosphate" evidence="4">
    <location>
        <position position="54"/>
    </location>
</feature>
<dbReference type="Pfam" id="PF00072">
    <property type="entry name" value="Response_reg"/>
    <property type="match status" value="1"/>
</dbReference>
<reference evidence="7" key="1">
    <citation type="submission" date="2021-03" db="EMBL/GenBank/DDBJ databases">
        <title>Acanthopleuribacteraceae sp. M133.</title>
        <authorList>
            <person name="Wang G."/>
        </authorList>
    </citation>
    <scope>NUCLEOTIDE SEQUENCE</scope>
    <source>
        <strain evidence="7">M133</strain>
    </source>
</reference>
<dbReference type="SUPFAM" id="SSF46689">
    <property type="entry name" value="Homeodomain-like"/>
    <property type="match status" value="1"/>
</dbReference>
<dbReference type="Pfam" id="PF12833">
    <property type="entry name" value="HTH_18"/>
    <property type="match status" value="1"/>
</dbReference>
<dbReference type="InterPro" id="IPR009057">
    <property type="entry name" value="Homeodomain-like_sf"/>
</dbReference>
<dbReference type="Proteomes" id="UP000663929">
    <property type="component" value="Chromosome"/>
</dbReference>
<evidence type="ECO:0000256" key="2">
    <source>
        <dbReference type="ARBA" id="ARBA00023125"/>
    </source>
</evidence>
<dbReference type="Gene3D" id="1.10.10.60">
    <property type="entry name" value="Homeodomain-like"/>
    <property type="match status" value="1"/>
</dbReference>
<dbReference type="InterPro" id="IPR018060">
    <property type="entry name" value="HTH_AraC"/>
</dbReference>
<evidence type="ECO:0000256" key="1">
    <source>
        <dbReference type="ARBA" id="ARBA00023015"/>
    </source>
</evidence>
<dbReference type="PROSITE" id="PS00041">
    <property type="entry name" value="HTH_ARAC_FAMILY_1"/>
    <property type="match status" value="1"/>
</dbReference>
<keyword evidence="4" id="KW-0597">Phosphoprotein</keyword>
<keyword evidence="2" id="KW-0238">DNA-binding</keyword>
<evidence type="ECO:0000256" key="3">
    <source>
        <dbReference type="ARBA" id="ARBA00023163"/>
    </source>
</evidence>